<evidence type="ECO:0008006" key="3">
    <source>
        <dbReference type="Google" id="ProtNLM"/>
    </source>
</evidence>
<evidence type="ECO:0000313" key="1">
    <source>
        <dbReference type="EMBL" id="MQT14386.1"/>
    </source>
</evidence>
<protein>
    <recommendedName>
        <fullName evidence="3">Phage tail assembly protein</fullName>
    </recommendedName>
</protein>
<sequence>MTRTHINLDDDATVADVVESGSDPRSAAVVDVVVEEHDQSAAVVDEDDGVAGGLPARAKKNDDGSVTLPLRYPVSLTIRSSGGKTRVERYEELRFHRLNGAALRAITSTEGDAKIVVAMARSTRLSDAVMSAVYDRMDGADIAGAAKIVFHFLA</sequence>
<evidence type="ECO:0000313" key="2">
    <source>
        <dbReference type="Proteomes" id="UP000332515"/>
    </source>
</evidence>
<dbReference type="AlphaFoldDB" id="A0A6A7Y6F5"/>
<accession>A0A6A7Y6F5</accession>
<name>A0A6A7Y6F5_9HYPH</name>
<comment type="caution">
    <text evidence="1">The sequence shown here is derived from an EMBL/GenBank/DDBJ whole genome shotgun (WGS) entry which is preliminary data.</text>
</comment>
<dbReference type="RefSeq" id="WP_153485010.1">
    <property type="nucleotide sequence ID" value="NZ_VWNA01000001.1"/>
</dbReference>
<reference evidence="1 2" key="1">
    <citation type="submission" date="2019-09" db="EMBL/GenBank/DDBJ databases">
        <title>Segnochrobactrum spirostomi gen. nov., sp. nov., isolated from the ciliate Spirostomum cf. yagiui and description of a novel family, Segnochrobactraceae fam. nov. within the order Rhizobiales of the class Alphaproteobacteria.</title>
        <authorList>
            <person name="Akter S."/>
            <person name="Shazib S.U.A."/>
            <person name="Shin M.K."/>
        </authorList>
    </citation>
    <scope>NUCLEOTIDE SEQUENCE [LARGE SCALE GENOMIC DNA]</scope>
    <source>
        <strain evidence="1 2">Sp-1</strain>
    </source>
</reference>
<dbReference type="EMBL" id="VWNA01000001">
    <property type="protein sequence ID" value="MQT14386.1"/>
    <property type="molecule type" value="Genomic_DNA"/>
</dbReference>
<proteinExistence type="predicted"/>
<keyword evidence="2" id="KW-1185">Reference proteome</keyword>
<organism evidence="1 2">
    <name type="scientific">Segnochrobactrum spirostomi</name>
    <dbReference type="NCBI Taxonomy" id="2608987"/>
    <lineage>
        <taxon>Bacteria</taxon>
        <taxon>Pseudomonadati</taxon>
        <taxon>Pseudomonadota</taxon>
        <taxon>Alphaproteobacteria</taxon>
        <taxon>Hyphomicrobiales</taxon>
        <taxon>Segnochrobactraceae</taxon>
        <taxon>Segnochrobactrum</taxon>
    </lineage>
</organism>
<gene>
    <name evidence="1" type="ORF">F0357_17370</name>
</gene>
<dbReference type="Proteomes" id="UP000332515">
    <property type="component" value="Unassembled WGS sequence"/>
</dbReference>